<keyword evidence="16" id="KW-1185">Reference proteome</keyword>
<feature type="domain" description="Tyrosine specific protein phosphatases" evidence="13">
    <location>
        <begin position="1079"/>
        <end position="1150"/>
    </location>
</feature>
<feature type="domain" description="Fibronectin type-III" evidence="14">
    <location>
        <begin position="4"/>
        <end position="100"/>
    </location>
</feature>
<evidence type="ECO:0000256" key="4">
    <source>
        <dbReference type="ARBA" id="ARBA00022737"/>
    </source>
</evidence>
<dbReference type="FunFam" id="3.90.190.10:FF:000002">
    <property type="entry name" value="receptor-type tyrosine-protein phosphatase delta isoform X2"/>
    <property type="match status" value="1"/>
</dbReference>
<dbReference type="FunFam" id="2.60.40.10:FF:000082">
    <property type="entry name" value="receptor-type tyrosine-protein phosphatase delta isoform X2"/>
    <property type="match status" value="1"/>
</dbReference>
<evidence type="ECO:0000256" key="5">
    <source>
        <dbReference type="ARBA" id="ARBA00022801"/>
    </source>
</evidence>
<dbReference type="SMART" id="SM00404">
    <property type="entry name" value="PTPc_motif"/>
    <property type="match status" value="2"/>
</dbReference>
<evidence type="ECO:0008006" key="17">
    <source>
        <dbReference type="Google" id="ProtNLM"/>
    </source>
</evidence>
<comment type="subcellular location">
    <subcellularLocation>
        <location evidence="1">Membrane</location>
        <topology evidence="1">Single-pass type I membrane protein</topology>
    </subcellularLocation>
</comment>
<evidence type="ECO:0000259" key="12">
    <source>
        <dbReference type="PROSITE" id="PS50055"/>
    </source>
</evidence>
<dbReference type="InterPro" id="IPR003961">
    <property type="entry name" value="FN3_dom"/>
</dbReference>
<feature type="transmembrane region" description="Helical" evidence="11">
    <location>
        <begin position="788"/>
        <end position="810"/>
    </location>
</feature>
<evidence type="ECO:0000256" key="7">
    <source>
        <dbReference type="ARBA" id="ARBA00022989"/>
    </source>
</evidence>
<keyword evidence="7 11" id="KW-1133">Transmembrane helix</keyword>
<evidence type="ECO:0000256" key="11">
    <source>
        <dbReference type="SAM" id="Phobius"/>
    </source>
</evidence>
<feature type="domain" description="Tyrosine-protein phosphatase" evidence="12">
    <location>
        <begin position="1191"/>
        <end position="1469"/>
    </location>
</feature>
<feature type="domain" description="Fibronectin type-III" evidence="14">
    <location>
        <begin position="323"/>
        <end position="415"/>
    </location>
</feature>
<dbReference type="SUPFAM" id="SSF52799">
    <property type="entry name" value="(Phosphotyrosine protein) phosphatases II"/>
    <property type="match status" value="2"/>
</dbReference>
<dbReference type="FunFam" id="2.60.40.10:FF:000028">
    <property type="entry name" value="Neuronal cell adhesion molecule"/>
    <property type="match status" value="3"/>
</dbReference>
<evidence type="ECO:0000313" key="16">
    <source>
        <dbReference type="Proteomes" id="UP000728032"/>
    </source>
</evidence>
<name>A0A7R9M7B2_9ACAR</name>
<feature type="compositionally biased region" description="Polar residues" evidence="10">
    <location>
        <begin position="760"/>
        <end position="770"/>
    </location>
</feature>
<dbReference type="SUPFAM" id="SSF49265">
    <property type="entry name" value="Fibronectin type III"/>
    <property type="match status" value="4"/>
</dbReference>
<dbReference type="PROSITE" id="PS50055">
    <property type="entry name" value="TYR_PHOSPHATASE_PTP"/>
    <property type="match status" value="2"/>
</dbReference>
<dbReference type="CDD" id="cd00063">
    <property type="entry name" value="FN3"/>
    <property type="match status" value="6"/>
</dbReference>
<dbReference type="InterPro" id="IPR016130">
    <property type="entry name" value="Tyr_Pase_AS"/>
</dbReference>
<dbReference type="SMART" id="SM00194">
    <property type="entry name" value="PTPc"/>
    <property type="match status" value="2"/>
</dbReference>
<keyword evidence="2 11" id="KW-0812">Transmembrane</keyword>
<feature type="domain" description="Fibronectin type-III" evidence="14">
    <location>
        <begin position="514"/>
        <end position="616"/>
    </location>
</feature>
<dbReference type="EMBL" id="OC921704">
    <property type="protein sequence ID" value="CAD7653623.1"/>
    <property type="molecule type" value="Genomic_DNA"/>
</dbReference>
<dbReference type="FunFam" id="2.60.40.10:FF:001000">
    <property type="entry name" value="tyrosine-protein phosphatase Lar isoform X3"/>
    <property type="match status" value="1"/>
</dbReference>
<dbReference type="InterPro" id="IPR013783">
    <property type="entry name" value="Ig-like_fold"/>
</dbReference>
<keyword evidence="6" id="KW-0904">Protein phosphatase</keyword>
<dbReference type="InterPro" id="IPR003595">
    <property type="entry name" value="Tyr_Pase_cat"/>
</dbReference>
<evidence type="ECO:0000256" key="1">
    <source>
        <dbReference type="ARBA" id="ARBA00004479"/>
    </source>
</evidence>
<dbReference type="Proteomes" id="UP000728032">
    <property type="component" value="Unassembled WGS sequence"/>
</dbReference>
<dbReference type="GO" id="GO:0016020">
    <property type="term" value="C:membrane"/>
    <property type="evidence" value="ECO:0007669"/>
    <property type="project" value="UniProtKB-SubCell"/>
</dbReference>
<evidence type="ECO:0000256" key="6">
    <source>
        <dbReference type="ARBA" id="ARBA00022912"/>
    </source>
</evidence>
<proteinExistence type="predicted"/>
<dbReference type="Pfam" id="PF00102">
    <property type="entry name" value="Y_phosphatase"/>
    <property type="match status" value="3"/>
</dbReference>
<evidence type="ECO:0000256" key="3">
    <source>
        <dbReference type="ARBA" id="ARBA00022729"/>
    </source>
</evidence>
<keyword evidence="9" id="KW-0325">Glycoprotein</keyword>
<dbReference type="InterPro" id="IPR000387">
    <property type="entry name" value="Tyr_Pase_dom"/>
</dbReference>
<dbReference type="Pfam" id="PF00041">
    <property type="entry name" value="fn3"/>
    <property type="match status" value="6"/>
</dbReference>
<dbReference type="Gene3D" id="3.90.190.10">
    <property type="entry name" value="Protein tyrosine phosphatase superfamily"/>
    <property type="match status" value="2"/>
</dbReference>
<evidence type="ECO:0000256" key="2">
    <source>
        <dbReference type="ARBA" id="ARBA00022692"/>
    </source>
</evidence>
<dbReference type="InterPro" id="IPR050713">
    <property type="entry name" value="RTP_Phos/Ushers"/>
</dbReference>
<keyword evidence="5" id="KW-0378">Hydrolase</keyword>
<protein>
    <recommendedName>
        <fullName evidence="17">Protein-tyrosine-phosphatase</fullName>
    </recommendedName>
</protein>
<sequence>PGAPPQQVHGIAIDSKSVRIEWEPPPLPKHHGTITYYKVIYYEDNINPSKKSETNVTANEHSVVLRNLNKWTNYRISVIAGTVLGDGPASAHIIVRTDEDGKGSPLVHLFGFSALFYLPGEPRDVKGGPINSTAVLVEWLAPIHKEQNGLIRGYQIHVQEINANGDLINDPIRYDVADGMAEDYNVTGLQPDTEYAIQVAAVTRKGDGTRSRSTNVRTLGGVPSRPDILIRLLQDEPQMSVEVQWSRPNHTYGQLIKYKLKYGRIDSPNREEMEIEPQEQHRIIRDLDRGARYEFRIAGSNVIGWGQESVAYVETPEGIPRAPPQNLTNRLQSPTTVVVNWDPPLPQYRNGKISGYGIHFHKLSDQSPNEYNTSQTRMVFSSLDENTEYSFRVRAHTSRGAGPWSNRIQMQTPGDVPPAPTNVQSLSTSETSVEVWWDEMPFFNDILGYHVLYSQTPVEDLDLWYRKEVSLTWSAAITGLEPKTMYAIRVAAYTNQGLGRLSELITVRTDPTDVPLNLQALDVTTHTMTLSWKAPKKLEPIKYKITYGSHKEFYDSQGVLQKLPISPESIYVSSDVTEYKVNILMPFTTYQVNVTAVPSDESFRPPAKITVTTAMAAPKPMVKPDSIESQNKQQITVILPQASEEYGPISHYYLVVVPHDFATKEPDKYSIEDLSSTPSDRIGPYIAAKWMRRAIPNTFSLGDGQKYNGFVNRRLIKGVLYHIFIRAVVDTPIKSLFTSSPFSDVLSLEAITAEGHGRSINVQQTESQPTDRPGDRVPVTRAGDKSGAILILSIVLAILLVVMSVGFCIIKRYLTPGKRCFRRLISYFIARRRRQLVKTPAADTTMKLLLSSAEPRDMTTHPSDPVELRRLNYQTPAMMSHPPIPVTELANHIERLKTSENLKFSQEYESIEPGQQFTWDNSNIEFNKPKNRYANVIAYDHSRVVLQPLDSTPGSDYINANYCDGYRKQNAYIATQGPLPETFGDFWRMVWEQRSAAVVMMTKLEERTRIKCDQYWPSRGTESYGVMHVTLTNYEELASYCIRTFSLQRTGYVDTREVRQFQFTAWPDHGVPDHPTPFLMFLRRVRTMNPPEAGPLIIHCSAGVGRTGCYVVIDSMLERLKYENTIDIYGHVTCLRAQRNYTVQTEDQYIFIHDAVLEAVIAGNTEVSARSLYNHIQLLMQVVPGENITGMELEFKKIASMKTVVNKFISANLPVNKFKNRLMNILPYESTRVFLQPLRGVEGSDYINASFIDGYKYRSAYIATQGPLQETTEDFWRMLWEHNSNIVVILTKLKEMGREKCHQYWPLERSQRYLYFVVDPITEYNMPQYILREFKITDARDGQSKVIRQFHFVEWPEQGVPKSGDGFIEFITQVHKTKEQFGHDGPIAVHCRYVLQPLLYALNLFNKWFDVAGVGRTGVFITMSIVLERLQNEGVADLFQTVRTLRTQRPGMVQTEDQYQFCYRAALEYISSFDNYTN</sequence>
<accession>A0A7R9M7B2</accession>
<dbReference type="PROSITE" id="PS50056">
    <property type="entry name" value="TYR_PHOSPHATASE_2"/>
    <property type="match status" value="2"/>
</dbReference>
<keyword evidence="3" id="KW-0732">Signal</keyword>
<dbReference type="CDD" id="cd14553">
    <property type="entry name" value="R-PTPc-LAR-1"/>
    <property type="match status" value="1"/>
</dbReference>
<feature type="domain" description="Fibronectin type-III" evidence="14">
    <location>
        <begin position="222"/>
        <end position="318"/>
    </location>
</feature>
<dbReference type="InterPro" id="IPR029021">
    <property type="entry name" value="Prot-tyrosine_phosphatase-like"/>
</dbReference>
<dbReference type="PANTHER" id="PTHR46957">
    <property type="entry name" value="CYTOKINE RECEPTOR"/>
    <property type="match status" value="1"/>
</dbReference>
<dbReference type="GO" id="GO:0048666">
    <property type="term" value="P:neuron development"/>
    <property type="evidence" value="ECO:0007669"/>
    <property type="project" value="UniProtKB-ARBA"/>
</dbReference>
<dbReference type="PANTHER" id="PTHR46957:SF6">
    <property type="entry name" value="PROTEIN-TYROSINE-PHOSPHATASE"/>
    <property type="match status" value="1"/>
</dbReference>
<dbReference type="PROSITE" id="PS50853">
    <property type="entry name" value="FN3"/>
    <property type="match status" value="6"/>
</dbReference>
<dbReference type="EMBL" id="CAJPVJ010006879">
    <property type="protein sequence ID" value="CAG2170810.1"/>
    <property type="molecule type" value="Genomic_DNA"/>
</dbReference>
<dbReference type="SMART" id="SM00060">
    <property type="entry name" value="FN3"/>
    <property type="match status" value="6"/>
</dbReference>
<feature type="non-terminal residue" evidence="15">
    <location>
        <position position="1478"/>
    </location>
</feature>
<gene>
    <name evidence="15" type="ORF">ONB1V03_LOCUS10276</name>
</gene>
<reference evidence="15" key="1">
    <citation type="submission" date="2020-11" db="EMBL/GenBank/DDBJ databases">
        <authorList>
            <person name="Tran Van P."/>
        </authorList>
    </citation>
    <scope>NUCLEOTIDE SEQUENCE</scope>
</reference>
<dbReference type="InterPro" id="IPR000242">
    <property type="entry name" value="PTP_cat"/>
</dbReference>
<feature type="domain" description="Fibronectin type-III" evidence="14">
    <location>
        <begin position="121"/>
        <end position="221"/>
    </location>
</feature>
<dbReference type="OrthoDB" id="10253954at2759"/>
<evidence type="ECO:0000313" key="15">
    <source>
        <dbReference type="EMBL" id="CAD7653623.1"/>
    </source>
</evidence>
<evidence type="ECO:0000259" key="14">
    <source>
        <dbReference type="PROSITE" id="PS50853"/>
    </source>
</evidence>
<dbReference type="FunFam" id="3.90.190.10:FF:000001">
    <property type="entry name" value="Receptor-type tyrosine-protein phosphatase F isoform A"/>
    <property type="match status" value="1"/>
</dbReference>
<evidence type="ECO:0000256" key="9">
    <source>
        <dbReference type="ARBA" id="ARBA00023180"/>
    </source>
</evidence>
<feature type="domain" description="Tyrosine-protein phosphatase" evidence="12">
    <location>
        <begin position="904"/>
        <end position="1159"/>
    </location>
</feature>
<dbReference type="PRINTS" id="PR00014">
    <property type="entry name" value="FNTYPEIII"/>
</dbReference>
<feature type="domain" description="Tyrosine specific protein phosphatases" evidence="13">
    <location>
        <begin position="1412"/>
        <end position="1460"/>
    </location>
</feature>
<feature type="region of interest" description="Disordered" evidence="10">
    <location>
        <begin position="759"/>
        <end position="780"/>
    </location>
</feature>
<feature type="domain" description="Fibronectin type-III" evidence="14">
    <location>
        <begin position="419"/>
        <end position="512"/>
    </location>
</feature>
<dbReference type="PROSITE" id="PS00383">
    <property type="entry name" value="TYR_PHOSPHATASE_1"/>
    <property type="match status" value="1"/>
</dbReference>
<dbReference type="InterPro" id="IPR036116">
    <property type="entry name" value="FN3_sf"/>
</dbReference>
<evidence type="ECO:0000256" key="8">
    <source>
        <dbReference type="ARBA" id="ARBA00023136"/>
    </source>
</evidence>
<evidence type="ECO:0000259" key="13">
    <source>
        <dbReference type="PROSITE" id="PS50056"/>
    </source>
</evidence>
<organism evidence="15">
    <name type="scientific">Oppiella nova</name>
    <dbReference type="NCBI Taxonomy" id="334625"/>
    <lineage>
        <taxon>Eukaryota</taxon>
        <taxon>Metazoa</taxon>
        <taxon>Ecdysozoa</taxon>
        <taxon>Arthropoda</taxon>
        <taxon>Chelicerata</taxon>
        <taxon>Arachnida</taxon>
        <taxon>Acari</taxon>
        <taxon>Acariformes</taxon>
        <taxon>Sarcoptiformes</taxon>
        <taxon>Oribatida</taxon>
        <taxon>Brachypylina</taxon>
        <taxon>Oppioidea</taxon>
        <taxon>Oppiidae</taxon>
        <taxon>Oppiella</taxon>
    </lineage>
</organism>
<dbReference type="GO" id="GO:0004725">
    <property type="term" value="F:protein tyrosine phosphatase activity"/>
    <property type="evidence" value="ECO:0007669"/>
    <property type="project" value="InterPro"/>
</dbReference>
<keyword evidence="4" id="KW-0677">Repeat</keyword>
<keyword evidence="8 11" id="KW-0472">Membrane</keyword>
<dbReference type="FunFam" id="2.60.40.10:FF:001015">
    <property type="entry name" value="tyrosine-protein phosphatase Lar isoform X4"/>
    <property type="match status" value="1"/>
</dbReference>
<evidence type="ECO:0000256" key="10">
    <source>
        <dbReference type="SAM" id="MobiDB-lite"/>
    </source>
</evidence>
<dbReference type="PRINTS" id="PR00700">
    <property type="entry name" value="PRTYPHPHTASE"/>
</dbReference>
<dbReference type="Gene3D" id="2.60.40.10">
    <property type="entry name" value="Immunoglobulins"/>
    <property type="match status" value="6"/>
</dbReference>